<dbReference type="InterPro" id="IPR002151">
    <property type="entry name" value="Kinesin_light"/>
</dbReference>
<dbReference type="Gene3D" id="2.120.10.80">
    <property type="entry name" value="Kelch-type beta propeller"/>
    <property type="match status" value="1"/>
</dbReference>
<dbReference type="SMART" id="SM00028">
    <property type="entry name" value="TPR"/>
    <property type="match status" value="5"/>
</dbReference>
<dbReference type="InterPro" id="IPR019734">
    <property type="entry name" value="TPR_rpt"/>
</dbReference>
<feature type="compositionally biased region" description="Basic and acidic residues" evidence="13">
    <location>
        <begin position="918"/>
        <end position="929"/>
    </location>
</feature>
<dbReference type="SUPFAM" id="SSF117281">
    <property type="entry name" value="Kelch motif"/>
    <property type="match status" value="1"/>
</dbReference>
<feature type="compositionally biased region" description="Polar residues" evidence="13">
    <location>
        <begin position="562"/>
        <end position="574"/>
    </location>
</feature>
<dbReference type="InterPro" id="IPR011990">
    <property type="entry name" value="TPR-like_helical_dom_sf"/>
</dbReference>
<name>A0A813RNW1_9BILA</name>
<proteinExistence type="inferred from homology"/>
<dbReference type="InterPro" id="IPR006652">
    <property type="entry name" value="Kelch_1"/>
</dbReference>
<dbReference type="PANTHER" id="PTHR45783:SF3">
    <property type="entry name" value="KINESIN LIGHT CHAIN"/>
    <property type="match status" value="1"/>
</dbReference>
<dbReference type="GO" id="GO:0007018">
    <property type="term" value="P:microtubule-based movement"/>
    <property type="evidence" value="ECO:0007669"/>
    <property type="project" value="TreeGrafter"/>
</dbReference>
<keyword evidence="10" id="KW-0206">Cytoskeleton</keyword>
<dbReference type="GO" id="GO:0005737">
    <property type="term" value="C:cytoplasm"/>
    <property type="evidence" value="ECO:0007669"/>
    <property type="project" value="TreeGrafter"/>
</dbReference>
<protein>
    <recommendedName>
        <fullName evidence="17">Kinesin light chain</fullName>
    </recommendedName>
</protein>
<evidence type="ECO:0000256" key="8">
    <source>
        <dbReference type="ARBA" id="ARBA00023054"/>
    </source>
</evidence>
<keyword evidence="7 11" id="KW-0802">TPR repeat</keyword>
<dbReference type="Pfam" id="PF13424">
    <property type="entry name" value="TPR_12"/>
    <property type="match status" value="2"/>
</dbReference>
<evidence type="ECO:0000313" key="16">
    <source>
        <dbReference type="Proteomes" id="UP000663829"/>
    </source>
</evidence>
<comment type="subcellular location">
    <subcellularLocation>
        <location evidence="1">Cytoplasm</location>
        <location evidence="1">Cytoskeleton</location>
    </subcellularLocation>
</comment>
<keyword evidence="4" id="KW-0963">Cytoplasm</keyword>
<dbReference type="EMBL" id="CAJNOQ010000289">
    <property type="protein sequence ID" value="CAF0782978.1"/>
    <property type="molecule type" value="Genomic_DNA"/>
</dbReference>
<evidence type="ECO:0000256" key="6">
    <source>
        <dbReference type="ARBA" id="ARBA00022737"/>
    </source>
</evidence>
<evidence type="ECO:0008006" key="17">
    <source>
        <dbReference type="Google" id="ProtNLM"/>
    </source>
</evidence>
<evidence type="ECO:0000313" key="14">
    <source>
        <dbReference type="EMBL" id="CAF0782978.1"/>
    </source>
</evidence>
<dbReference type="SMART" id="SM00612">
    <property type="entry name" value="Kelch"/>
    <property type="match status" value="1"/>
</dbReference>
<dbReference type="PANTHER" id="PTHR45783">
    <property type="entry name" value="KINESIN LIGHT CHAIN"/>
    <property type="match status" value="1"/>
</dbReference>
<feature type="repeat" description="TPR" evidence="11">
    <location>
        <begin position="264"/>
        <end position="297"/>
    </location>
</feature>
<keyword evidence="8 12" id="KW-0175">Coiled coil</keyword>
<keyword evidence="9" id="KW-0505">Motor protein</keyword>
<dbReference type="InterPro" id="IPR015915">
    <property type="entry name" value="Kelch-typ_b-propeller"/>
</dbReference>
<accession>A0A813RNW1</accession>
<evidence type="ECO:0000256" key="9">
    <source>
        <dbReference type="ARBA" id="ARBA00023175"/>
    </source>
</evidence>
<keyword evidence="16" id="KW-1185">Reference proteome</keyword>
<feature type="region of interest" description="Disordered" evidence="13">
    <location>
        <begin position="556"/>
        <end position="575"/>
    </location>
</feature>
<evidence type="ECO:0000256" key="12">
    <source>
        <dbReference type="SAM" id="Coils"/>
    </source>
</evidence>
<comment type="caution">
    <text evidence="14">The sequence shown here is derived from an EMBL/GenBank/DDBJ whole genome shotgun (WGS) entry which is preliminary data.</text>
</comment>
<evidence type="ECO:0000256" key="4">
    <source>
        <dbReference type="ARBA" id="ARBA00022490"/>
    </source>
</evidence>
<dbReference type="PRINTS" id="PR00381">
    <property type="entry name" value="KINESINLIGHT"/>
</dbReference>
<evidence type="ECO:0000256" key="10">
    <source>
        <dbReference type="ARBA" id="ARBA00023212"/>
    </source>
</evidence>
<evidence type="ECO:0000256" key="1">
    <source>
        <dbReference type="ARBA" id="ARBA00004245"/>
    </source>
</evidence>
<dbReference type="Proteomes" id="UP000663829">
    <property type="component" value="Unassembled WGS sequence"/>
</dbReference>
<evidence type="ECO:0000256" key="11">
    <source>
        <dbReference type="PROSITE-ProRule" id="PRU00339"/>
    </source>
</evidence>
<dbReference type="Gene3D" id="1.25.40.10">
    <property type="entry name" value="Tetratricopeptide repeat domain"/>
    <property type="match status" value="1"/>
</dbReference>
<dbReference type="OrthoDB" id="10260758at2759"/>
<keyword evidence="6" id="KW-0677">Repeat</keyword>
<evidence type="ECO:0000256" key="2">
    <source>
        <dbReference type="ARBA" id="ARBA00009622"/>
    </source>
</evidence>
<evidence type="ECO:0000256" key="7">
    <source>
        <dbReference type="ARBA" id="ARBA00022803"/>
    </source>
</evidence>
<comment type="similarity">
    <text evidence="2">Belongs to the kinesin light chain family.</text>
</comment>
<evidence type="ECO:0000313" key="15">
    <source>
        <dbReference type="EMBL" id="CAF3566466.1"/>
    </source>
</evidence>
<dbReference type="Proteomes" id="UP000681722">
    <property type="component" value="Unassembled WGS sequence"/>
</dbReference>
<organism evidence="14 16">
    <name type="scientific">Didymodactylos carnosus</name>
    <dbReference type="NCBI Taxonomy" id="1234261"/>
    <lineage>
        <taxon>Eukaryota</taxon>
        <taxon>Metazoa</taxon>
        <taxon>Spiralia</taxon>
        <taxon>Gnathifera</taxon>
        <taxon>Rotifera</taxon>
        <taxon>Eurotatoria</taxon>
        <taxon>Bdelloidea</taxon>
        <taxon>Philodinida</taxon>
        <taxon>Philodinidae</taxon>
        <taxon>Didymodactylos</taxon>
    </lineage>
</organism>
<dbReference type="SUPFAM" id="SSF48452">
    <property type="entry name" value="TPR-like"/>
    <property type="match status" value="1"/>
</dbReference>
<keyword evidence="3" id="KW-0880">Kelch repeat</keyword>
<evidence type="ECO:0000256" key="3">
    <source>
        <dbReference type="ARBA" id="ARBA00022441"/>
    </source>
</evidence>
<keyword evidence="5" id="KW-0493">Microtubule</keyword>
<sequence>MTKTVPATTTTVETGGQSTTPKRLDFVHTTRSVIQELETLRQEHTLLINSTTIKSSDDLEKNGAKHSRLKQSLDSLDLGIGEALVMVQLNNHLQNLESDTQKLLLQVQRLNQENSWLRDELSSTEKHLQQSTSTKVELEKEIKELNESIVKLPSSPSTITIDDKEFDLNSSSRTDDSLLSSKETTGVCDTSQGTNMKRFGSYSDVSGISHMNSTFQEAPARFRTLHNLVIQYASAGRYEVAVPLCRQALEDIEKTHGHDHQDMATMLNILALVYRDQNKFKEALSLLQEALAIREKVLGPEDPAVAATLNNLAVLYGKKNRYKDAEPLCKRALEIREKVFGRDHPDVGRQLNNLALLCLNQGKYDMVEIYYKRAIAIYSKHYGNNDPNVAKTKNNLASAYLREGKYKAAAQLYKEVLSEAQIRDTDQKLTQKSLSQSQTGRNCIDPSTVTTTLKNLGVLYRRQGLFDHADALETCAIRVQRDPQAIMHALDVIQRTRINDELRYDDTTRRNRTQPPVSGAEREYGRLHRSGSFQRLRASIKRGSEKLVQKLRGTTDDDSYMKRSSSMSVLNAPSPQYPLRANHNYNKQAYAEIQNRPPVVFTQFRGGRYGFIKDVRQEKIEDFMTINAISSADNETSDVELDQINTQLSEILRGIELRKRAYFVNLPANVFIIGGYLFDPLKKERRVPTNDWRWDIAEKKLEKIQPIPGKVIVIGGNTISNQPTAMCYLYGMNEDQWELLPKLPNPLCGSAVTIDDNDSIYVLGGYDLMSGESHFCNDFLRLDELRSKEYIWTQLKNTIVINRIKQAISPRARTLLVACAKDVIPPSGGLFACGGYHRDGGELQPVPEIICYNNKKEMWTFLSTIPNLKKIDIFAVDNNVLVISSKVPQHKSNAETGLVPHAKYDLIQRKWTMVDGKDIKDERHGERVENIASRDTQENEST</sequence>
<dbReference type="PROSITE" id="PS50005">
    <property type="entry name" value="TPR"/>
    <property type="match status" value="1"/>
</dbReference>
<dbReference type="GO" id="GO:0019894">
    <property type="term" value="F:kinesin binding"/>
    <property type="evidence" value="ECO:0007669"/>
    <property type="project" value="TreeGrafter"/>
</dbReference>
<evidence type="ECO:0000256" key="13">
    <source>
        <dbReference type="SAM" id="MobiDB-lite"/>
    </source>
</evidence>
<dbReference type="GO" id="GO:0005874">
    <property type="term" value="C:microtubule"/>
    <property type="evidence" value="ECO:0007669"/>
    <property type="project" value="UniProtKB-KW"/>
</dbReference>
<reference evidence="14" key="1">
    <citation type="submission" date="2021-02" db="EMBL/GenBank/DDBJ databases">
        <authorList>
            <person name="Nowell W R."/>
        </authorList>
    </citation>
    <scope>NUCLEOTIDE SEQUENCE</scope>
</reference>
<dbReference type="AlphaFoldDB" id="A0A813RNW1"/>
<dbReference type="EMBL" id="CAJOBC010000289">
    <property type="protein sequence ID" value="CAF3566466.1"/>
    <property type="molecule type" value="Genomic_DNA"/>
</dbReference>
<gene>
    <name evidence="14" type="ORF">GPM918_LOCUS2574</name>
    <name evidence="15" type="ORF">SRO942_LOCUS2574</name>
</gene>
<feature type="coiled-coil region" evidence="12">
    <location>
        <begin position="86"/>
        <end position="148"/>
    </location>
</feature>
<feature type="region of interest" description="Disordered" evidence="13">
    <location>
        <begin position="1"/>
        <end position="20"/>
    </location>
</feature>
<evidence type="ECO:0000256" key="5">
    <source>
        <dbReference type="ARBA" id="ARBA00022701"/>
    </source>
</evidence>
<feature type="region of interest" description="Disordered" evidence="13">
    <location>
        <begin position="918"/>
        <end position="942"/>
    </location>
</feature>
<dbReference type="GO" id="GO:0005871">
    <property type="term" value="C:kinesin complex"/>
    <property type="evidence" value="ECO:0007669"/>
    <property type="project" value="InterPro"/>
</dbReference>